<gene>
    <name evidence="1" type="ORF">K3G42_001588</name>
</gene>
<organism evidence="1 2">
    <name type="scientific">Sphaerodactylus townsendi</name>
    <dbReference type="NCBI Taxonomy" id="933632"/>
    <lineage>
        <taxon>Eukaryota</taxon>
        <taxon>Metazoa</taxon>
        <taxon>Chordata</taxon>
        <taxon>Craniata</taxon>
        <taxon>Vertebrata</taxon>
        <taxon>Euteleostomi</taxon>
        <taxon>Lepidosauria</taxon>
        <taxon>Squamata</taxon>
        <taxon>Bifurcata</taxon>
        <taxon>Gekkota</taxon>
        <taxon>Sphaerodactylidae</taxon>
        <taxon>Sphaerodactylus</taxon>
    </lineage>
</organism>
<proteinExistence type="predicted"/>
<evidence type="ECO:0000313" key="2">
    <source>
        <dbReference type="Proteomes" id="UP000827872"/>
    </source>
</evidence>
<comment type="caution">
    <text evidence="1">The sequence shown here is derived from an EMBL/GenBank/DDBJ whole genome shotgun (WGS) entry which is preliminary data.</text>
</comment>
<dbReference type="Proteomes" id="UP000827872">
    <property type="component" value="Linkage Group LG06"/>
</dbReference>
<reference evidence="1" key="1">
    <citation type="submission" date="2021-08" db="EMBL/GenBank/DDBJ databases">
        <title>The first chromosome-level gecko genome reveals the dynamic sex chromosomes of Neotropical dwarf geckos (Sphaerodactylidae: Sphaerodactylus).</title>
        <authorList>
            <person name="Pinto B.J."/>
            <person name="Keating S.E."/>
            <person name="Gamble T."/>
        </authorList>
    </citation>
    <scope>NUCLEOTIDE SEQUENCE</scope>
    <source>
        <strain evidence="1">TG3544</strain>
    </source>
</reference>
<keyword evidence="2" id="KW-1185">Reference proteome</keyword>
<name>A0ACB8FMU1_9SAUR</name>
<dbReference type="EMBL" id="CM037619">
    <property type="protein sequence ID" value="KAH8006285.1"/>
    <property type="molecule type" value="Genomic_DNA"/>
</dbReference>
<accession>A0ACB8FMU1</accession>
<sequence>MDGRRAGWSLPDTCDKRVLLAPVVGVMQVLNADAIVVKLNSGDYKTVHLSSIRPPRLEGEGTQLKQTVPDRCGPKM</sequence>
<evidence type="ECO:0000313" key="1">
    <source>
        <dbReference type="EMBL" id="KAH8006285.1"/>
    </source>
</evidence>
<protein>
    <submittedName>
        <fullName evidence="1">Uncharacterized protein</fullName>
    </submittedName>
</protein>